<keyword evidence="2" id="KW-1185">Reference proteome</keyword>
<protein>
    <submittedName>
        <fullName evidence="1">Osmotically inducible protein OsmC</fullName>
    </submittedName>
</protein>
<dbReference type="InterPro" id="IPR052707">
    <property type="entry name" value="OsmC_Ohr_Peroxiredoxin"/>
</dbReference>
<dbReference type="RefSeq" id="WP_183476616.1">
    <property type="nucleotide sequence ID" value="NZ_JACIFO010000002.1"/>
</dbReference>
<dbReference type="InterPro" id="IPR019904">
    <property type="entry name" value="Peroxiredoxin_OsmC"/>
</dbReference>
<accession>A0A840ENE6</accession>
<dbReference type="EMBL" id="JACIFO010000002">
    <property type="protein sequence ID" value="MBB4118490.1"/>
    <property type="molecule type" value="Genomic_DNA"/>
</dbReference>
<name>A0A840ENE6_9FLAO</name>
<evidence type="ECO:0000313" key="2">
    <source>
        <dbReference type="Proteomes" id="UP000553034"/>
    </source>
</evidence>
<dbReference type="SUPFAM" id="SSF82784">
    <property type="entry name" value="OsmC-like"/>
    <property type="match status" value="1"/>
</dbReference>
<dbReference type="InterPro" id="IPR003718">
    <property type="entry name" value="OsmC/Ohr_fam"/>
</dbReference>
<dbReference type="Pfam" id="PF02566">
    <property type="entry name" value="OsmC"/>
    <property type="match status" value="1"/>
</dbReference>
<dbReference type="Proteomes" id="UP000553034">
    <property type="component" value="Unassembled WGS sequence"/>
</dbReference>
<sequence length="136" mass="15283">MKTTIKATWENTLKKGEGSFSSENTLMDGMNYHFTKRPNKAATTPEEFLAAAYSACYNMTLAMVLSENNHTPKCLETHCHIDYDMDNIKAAEIEITTTIDNLEEEEFLELAAQAKKLCPIGNSFAFPSTLTVNYKK</sequence>
<comment type="caution">
    <text evidence="1">The sequence shown here is derived from an EMBL/GenBank/DDBJ whole genome shotgun (WGS) entry which is preliminary data.</text>
</comment>
<dbReference type="PANTHER" id="PTHR42830">
    <property type="entry name" value="OSMOTICALLY INDUCIBLE FAMILY PROTEIN"/>
    <property type="match status" value="1"/>
</dbReference>
<dbReference type="AlphaFoldDB" id="A0A840ENE6"/>
<dbReference type="NCBIfam" id="TIGR03562">
    <property type="entry name" value="osmo_induc_OsmC"/>
    <property type="match status" value="1"/>
</dbReference>
<dbReference type="InterPro" id="IPR036102">
    <property type="entry name" value="OsmC/Ohrsf"/>
</dbReference>
<evidence type="ECO:0000313" key="1">
    <source>
        <dbReference type="EMBL" id="MBB4118490.1"/>
    </source>
</evidence>
<organism evidence="1 2">
    <name type="scientific">Mesonia hippocampi</name>
    <dbReference type="NCBI Taxonomy" id="1628250"/>
    <lineage>
        <taxon>Bacteria</taxon>
        <taxon>Pseudomonadati</taxon>
        <taxon>Bacteroidota</taxon>
        <taxon>Flavobacteriia</taxon>
        <taxon>Flavobacteriales</taxon>
        <taxon>Flavobacteriaceae</taxon>
        <taxon>Mesonia</taxon>
    </lineage>
</organism>
<dbReference type="PANTHER" id="PTHR42830:SF1">
    <property type="entry name" value="OSMOTICALLY INDUCIBLE FAMILY PROTEIN"/>
    <property type="match status" value="1"/>
</dbReference>
<proteinExistence type="predicted"/>
<dbReference type="GO" id="GO:0004601">
    <property type="term" value="F:peroxidase activity"/>
    <property type="evidence" value="ECO:0007669"/>
    <property type="project" value="InterPro"/>
</dbReference>
<reference evidence="1 2" key="1">
    <citation type="submission" date="2020-08" db="EMBL/GenBank/DDBJ databases">
        <title>Genomic Encyclopedia of Type Strains, Phase IV (KMG-IV): sequencing the most valuable type-strain genomes for metagenomic binning, comparative biology and taxonomic classification.</title>
        <authorList>
            <person name="Goeker M."/>
        </authorList>
    </citation>
    <scope>NUCLEOTIDE SEQUENCE [LARGE SCALE GENOMIC DNA]</scope>
    <source>
        <strain evidence="1 2">DSM 29568</strain>
    </source>
</reference>
<dbReference type="InterPro" id="IPR015946">
    <property type="entry name" value="KH_dom-like_a/b"/>
</dbReference>
<gene>
    <name evidence="1" type="ORF">GGR32_000764</name>
</gene>
<dbReference type="Gene3D" id="3.30.300.20">
    <property type="match status" value="1"/>
</dbReference>
<dbReference type="GO" id="GO:0006979">
    <property type="term" value="P:response to oxidative stress"/>
    <property type="evidence" value="ECO:0007669"/>
    <property type="project" value="InterPro"/>
</dbReference>